<reference evidence="1 2" key="1">
    <citation type="submission" date="2019-05" db="EMBL/GenBank/DDBJ databases">
        <title>Novel genomic isolates of S.pyogenes and S.dysgalactiae subsp. equisimilis associated to necrotising fasciitis (NSTI).</title>
        <authorList>
            <person name="Barrantes I."/>
        </authorList>
    </citation>
    <scope>NUCLEOTIDE SEQUENCE [LARGE SCALE GENOMIC DNA]</scope>
    <source>
        <strain evidence="1 2">SPY6028</strain>
    </source>
</reference>
<evidence type="ECO:0000313" key="1">
    <source>
        <dbReference type="EMBL" id="TNY48630.1"/>
    </source>
</evidence>
<dbReference type="AlphaFoldDB" id="A0A660A8I0"/>
<accession>A0A660A8I0</accession>
<sequence>LQGMIERTSFKTYRIIDQQGLLQLSSND</sequence>
<comment type="caution">
    <text evidence="1">The sequence shown here is derived from an EMBL/GenBank/DDBJ whole genome shotgun (WGS) entry which is preliminary data.</text>
</comment>
<dbReference type="Proteomes" id="UP000316580">
    <property type="component" value="Unassembled WGS sequence"/>
</dbReference>
<evidence type="ECO:0000313" key="2">
    <source>
        <dbReference type="Proteomes" id="UP000316580"/>
    </source>
</evidence>
<feature type="non-terminal residue" evidence="1">
    <location>
        <position position="1"/>
    </location>
</feature>
<protein>
    <submittedName>
        <fullName evidence="1">Crp/Fnr family transcriptional regulator</fullName>
    </submittedName>
</protein>
<organism evidence="1 2">
    <name type="scientific">Streptococcus pyogenes</name>
    <dbReference type="NCBI Taxonomy" id="1314"/>
    <lineage>
        <taxon>Bacteria</taxon>
        <taxon>Bacillati</taxon>
        <taxon>Bacillota</taxon>
        <taxon>Bacilli</taxon>
        <taxon>Lactobacillales</taxon>
        <taxon>Streptococcaceae</taxon>
        <taxon>Streptococcus</taxon>
    </lineage>
</organism>
<dbReference type="EMBL" id="VCID01000117">
    <property type="protein sequence ID" value="TNY48630.1"/>
    <property type="molecule type" value="Genomic_DNA"/>
</dbReference>
<gene>
    <name evidence="1" type="ORF">FGO82_00505</name>
</gene>
<proteinExistence type="predicted"/>
<name>A0A660A8I0_STRPY</name>